<name>M0B4Y4_9EURY</name>
<sequence length="60" mass="6416">MVAARVAVFEAGRPEGIDARGTARALFFPVMVAARVAVFEAGRPEGHVAVADRADELRHQ</sequence>
<comment type="caution">
    <text evidence="1">The sequence shown here is derived from an EMBL/GenBank/DDBJ whole genome shotgun (WGS) entry which is preliminary data.</text>
</comment>
<gene>
    <name evidence="1" type="ORF">C480_10585</name>
</gene>
<dbReference type="EMBL" id="AOIP01000026">
    <property type="protein sequence ID" value="ELZ05323.1"/>
    <property type="molecule type" value="Genomic_DNA"/>
</dbReference>
<reference evidence="1 2" key="1">
    <citation type="journal article" date="2014" name="PLoS Genet.">
        <title>Phylogenetically driven sequencing of extremely halophilic archaea reveals strategies for static and dynamic osmo-response.</title>
        <authorList>
            <person name="Becker E.A."/>
            <person name="Seitzer P.M."/>
            <person name="Tritt A."/>
            <person name="Larsen D."/>
            <person name="Krusor M."/>
            <person name="Yao A.I."/>
            <person name="Wu D."/>
            <person name="Madern D."/>
            <person name="Eisen J.A."/>
            <person name="Darling A.E."/>
            <person name="Facciotti M.T."/>
        </authorList>
    </citation>
    <scope>NUCLEOTIDE SEQUENCE [LARGE SCALE GENOMIC DNA]</scope>
    <source>
        <strain evidence="1 2">DSM 13077</strain>
    </source>
</reference>
<accession>M0B4Y4</accession>
<keyword evidence="2" id="KW-1185">Reference proteome</keyword>
<proteinExistence type="predicted"/>
<dbReference type="PATRIC" id="fig|1227491.4.peg.2173"/>
<protein>
    <submittedName>
        <fullName evidence="1">Uncharacterized protein</fullName>
    </submittedName>
</protein>
<dbReference type="AlphaFoldDB" id="M0B4Y4"/>
<organism evidence="1 2">
    <name type="scientific">Natrialba aegyptia DSM 13077</name>
    <dbReference type="NCBI Taxonomy" id="1227491"/>
    <lineage>
        <taxon>Archaea</taxon>
        <taxon>Methanobacteriati</taxon>
        <taxon>Methanobacteriota</taxon>
        <taxon>Stenosarchaea group</taxon>
        <taxon>Halobacteria</taxon>
        <taxon>Halobacteriales</taxon>
        <taxon>Natrialbaceae</taxon>
        <taxon>Natrialba</taxon>
    </lineage>
</organism>
<dbReference type="Proteomes" id="UP000011591">
    <property type="component" value="Unassembled WGS sequence"/>
</dbReference>
<evidence type="ECO:0000313" key="1">
    <source>
        <dbReference type="EMBL" id="ELZ05323.1"/>
    </source>
</evidence>
<evidence type="ECO:0000313" key="2">
    <source>
        <dbReference type="Proteomes" id="UP000011591"/>
    </source>
</evidence>